<organism evidence="2 3">
    <name type="scientific">Timema podura</name>
    <name type="common">Walking stick</name>
    <dbReference type="NCBI Taxonomy" id="61482"/>
    <lineage>
        <taxon>Eukaryota</taxon>
        <taxon>Metazoa</taxon>
        <taxon>Ecdysozoa</taxon>
        <taxon>Arthropoda</taxon>
        <taxon>Hexapoda</taxon>
        <taxon>Insecta</taxon>
        <taxon>Pterygota</taxon>
        <taxon>Neoptera</taxon>
        <taxon>Polyneoptera</taxon>
        <taxon>Phasmatodea</taxon>
        <taxon>Timematodea</taxon>
        <taxon>Timematoidea</taxon>
        <taxon>Timematidae</taxon>
        <taxon>Timema</taxon>
    </lineage>
</organism>
<feature type="compositionally biased region" description="Basic residues" evidence="1">
    <location>
        <begin position="1"/>
        <end position="11"/>
    </location>
</feature>
<feature type="compositionally biased region" description="Polar residues" evidence="1">
    <location>
        <begin position="12"/>
        <end position="21"/>
    </location>
</feature>
<protein>
    <submittedName>
        <fullName evidence="2">Uncharacterized protein</fullName>
    </submittedName>
</protein>
<evidence type="ECO:0000256" key="1">
    <source>
        <dbReference type="SAM" id="MobiDB-lite"/>
    </source>
</evidence>
<evidence type="ECO:0000313" key="3">
    <source>
        <dbReference type="Proteomes" id="UP001153148"/>
    </source>
</evidence>
<proteinExistence type="predicted"/>
<keyword evidence="3" id="KW-1185">Reference proteome</keyword>
<feature type="region of interest" description="Disordered" evidence="1">
    <location>
        <begin position="1"/>
        <end position="113"/>
    </location>
</feature>
<dbReference type="Proteomes" id="UP001153148">
    <property type="component" value="Unassembled WGS sequence"/>
</dbReference>
<name>A0ABN7P1Q5_TIMPD</name>
<feature type="compositionally biased region" description="Polar residues" evidence="1">
    <location>
        <begin position="90"/>
        <end position="102"/>
    </location>
</feature>
<sequence>MKKQNTKHNKKQVTILSTLSAEASHPKVSVTRHVKPSVQISYRAPLQNKQPQPQNEGSMLPSFVDETQADNDKIELDRRRRKQNRIVKTINKSKQTSNSQNPKLKKGLPTTTDVHKVTTSNAEEKSSKNLFRILDVQASSANYFTKIHNIKERPQSSDRRTHLEPDNTVPPGQLLEHVVALLVKTISFSTQSAGLLVLPPFRVIHFLLVCPALIVEREAAFGEYNRNLVL</sequence>
<gene>
    <name evidence="2" type="ORF">TPAB3V08_LOCUS6382</name>
</gene>
<comment type="caution">
    <text evidence="2">The sequence shown here is derived from an EMBL/GenBank/DDBJ whole genome shotgun (WGS) entry which is preliminary data.</text>
</comment>
<dbReference type="EMBL" id="CAJPIN010009507">
    <property type="protein sequence ID" value="CAG2059419.1"/>
    <property type="molecule type" value="Genomic_DNA"/>
</dbReference>
<evidence type="ECO:0000313" key="2">
    <source>
        <dbReference type="EMBL" id="CAG2059419.1"/>
    </source>
</evidence>
<accession>A0ABN7P1Q5</accession>
<reference evidence="2" key="1">
    <citation type="submission" date="2021-03" db="EMBL/GenBank/DDBJ databases">
        <authorList>
            <person name="Tran Van P."/>
        </authorList>
    </citation>
    <scope>NUCLEOTIDE SEQUENCE</scope>
</reference>
<feature type="compositionally biased region" description="Polar residues" evidence="1">
    <location>
        <begin position="47"/>
        <end position="57"/>
    </location>
</feature>